<dbReference type="Proteomes" id="UP000605986">
    <property type="component" value="Unassembled WGS sequence"/>
</dbReference>
<dbReference type="PROSITE" id="PS50297">
    <property type="entry name" value="ANK_REP_REGION"/>
    <property type="match status" value="1"/>
</dbReference>
<dbReference type="AlphaFoldDB" id="A0A8H4JLP6"/>
<dbReference type="Gene3D" id="1.25.40.20">
    <property type="entry name" value="Ankyrin repeat-containing domain"/>
    <property type="match status" value="1"/>
</dbReference>
<evidence type="ECO:0000313" key="4">
    <source>
        <dbReference type="EMBL" id="KAF4432130.1"/>
    </source>
</evidence>
<keyword evidence="2 3" id="KW-0040">ANK repeat</keyword>
<evidence type="ECO:0000256" key="1">
    <source>
        <dbReference type="ARBA" id="ARBA00022737"/>
    </source>
</evidence>
<dbReference type="PANTHER" id="PTHR24198">
    <property type="entry name" value="ANKYRIN REPEAT AND PROTEIN KINASE DOMAIN-CONTAINING PROTEIN"/>
    <property type="match status" value="1"/>
</dbReference>
<dbReference type="InterPro" id="IPR002110">
    <property type="entry name" value="Ankyrin_rpt"/>
</dbReference>
<reference evidence="4" key="1">
    <citation type="submission" date="2020-01" db="EMBL/GenBank/DDBJ databases">
        <title>Identification and distribution of gene clusters putatively required for synthesis of sphingolipid metabolism inhibitors in phylogenetically diverse species of the filamentous fungus Fusarium.</title>
        <authorList>
            <person name="Kim H.-S."/>
            <person name="Busman M."/>
            <person name="Brown D.W."/>
            <person name="Divon H."/>
            <person name="Uhlig S."/>
            <person name="Proctor R.H."/>
        </authorList>
    </citation>
    <scope>NUCLEOTIDE SEQUENCE</scope>
    <source>
        <strain evidence="4">NRRL 53441</strain>
    </source>
</reference>
<evidence type="ECO:0000256" key="3">
    <source>
        <dbReference type="PROSITE-ProRule" id="PRU00023"/>
    </source>
</evidence>
<sequence length="561" mass="62267">MEDTKKGLSCKSKAGDTPLDIALKFTIRASGDDHVQKEANALNIIQHYNTIPNFREGLGRILPSALRTRSEKIMRMLLGTELGPEASGFGDLHPLHELRSDVSWQWVNYLKSCFTTAIETRRNGRVPIEVYSEACIRDNVIPCAQVLDLLTMDDMWKCLDENGNGPWSLLCSSDTRIERKLLRRSLKSFGALALHFISNGGLESFEDTNDECGLNPFILLLIRISRKEPWTSAGIIDQVLGKAIEASRRFDPGDSLINRFLKKAIVTPDFHTVRTLLLHAVPVNLQHDDTTAIEYACIRACRKGLVSTKAGKKVFSILLQHSDPQRLQDFSSFIPGAGLIHSLADPDWKSGDEAGWILAQLVKYGVDINGFDEEAPPRSRVPPLVRHLKKKSLLMASILLEMGANPNGTQAFDGDSRAIGRPVLICALKGYASALYGVEWLALMTGFQIACYKGFYNCVRFFLKYGLPGIWSKDNHGFTSLHFAAIGGNKKVICHLVERGFDVMAKAEGGITPLHLAVCWHRRAAVRTLIYLGAKDSFCSYLNTNAQRTVVLEGDPEILSI</sequence>
<dbReference type="OrthoDB" id="194358at2759"/>
<name>A0A8H4JLP6_9HYPO</name>
<accession>A0A8H4JLP6</accession>
<dbReference type="PROSITE" id="PS50088">
    <property type="entry name" value="ANK_REPEAT"/>
    <property type="match status" value="1"/>
</dbReference>
<dbReference type="PANTHER" id="PTHR24198:SF165">
    <property type="entry name" value="ANKYRIN REPEAT-CONTAINING PROTEIN-RELATED"/>
    <property type="match status" value="1"/>
</dbReference>
<dbReference type="SUPFAM" id="SSF48403">
    <property type="entry name" value="Ankyrin repeat"/>
    <property type="match status" value="1"/>
</dbReference>
<organism evidence="4 5">
    <name type="scientific">Fusarium austroafricanum</name>
    <dbReference type="NCBI Taxonomy" id="2364996"/>
    <lineage>
        <taxon>Eukaryota</taxon>
        <taxon>Fungi</taxon>
        <taxon>Dikarya</taxon>
        <taxon>Ascomycota</taxon>
        <taxon>Pezizomycotina</taxon>
        <taxon>Sordariomycetes</taxon>
        <taxon>Hypocreomycetidae</taxon>
        <taxon>Hypocreales</taxon>
        <taxon>Nectriaceae</taxon>
        <taxon>Fusarium</taxon>
        <taxon>Fusarium concolor species complex</taxon>
    </lineage>
</organism>
<protein>
    <recommendedName>
        <fullName evidence="6">Ankyrin repeat protein</fullName>
    </recommendedName>
</protein>
<gene>
    <name evidence="4" type="ORF">F53441_13849</name>
</gene>
<keyword evidence="1" id="KW-0677">Repeat</keyword>
<keyword evidence="5" id="KW-1185">Reference proteome</keyword>
<evidence type="ECO:0008006" key="6">
    <source>
        <dbReference type="Google" id="ProtNLM"/>
    </source>
</evidence>
<evidence type="ECO:0000256" key="2">
    <source>
        <dbReference type="ARBA" id="ARBA00023043"/>
    </source>
</evidence>
<proteinExistence type="predicted"/>
<feature type="repeat" description="ANK" evidence="3">
    <location>
        <begin position="476"/>
        <end position="508"/>
    </location>
</feature>
<dbReference type="Pfam" id="PF12796">
    <property type="entry name" value="Ank_2"/>
    <property type="match status" value="1"/>
</dbReference>
<dbReference type="SMART" id="SM00248">
    <property type="entry name" value="ANK"/>
    <property type="match status" value="4"/>
</dbReference>
<dbReference type="InterPro" id="IPR036770">
    <property type="entry name" value="Ankyrin_rpt-contain_sf"/>
</dbReference>
<dbReference type="EMBL" id="JAADJG010000956">
    <property type="protein sequence ID" value="KAF4432130.1"/>
    <property type="molecule type" value="Genomic_DNA"/>
</dbReference>
<comment type="caution">
    <text evidence="4">The sequence shown here is derived from an EMBL/GenBank/DDBJ whole genome shotgun (WGS) entry which is preliminary data.</text>
</comment>
<evidence type="ECO:0000313" key="5">
    <source>
        <dbReference type="Proteomes" id="UP000605986"/>
    </source>
</evidence>